<gene>
    <name evidence="1" type="ORF">MML48_4g00018095</name>
</gene>
<name>A0ACB9TAT6_HOLOL</name>
<organism evidence="1 2">
    <name type="scientific">Holotrichia oblita</name>
    <name type="common">Chafer beetle</name>
    <dbReference type="NCBI Taxonomy" id="644536"/>
    <lineage>
        <taxon>Eukaryota</taxon>
        <taxon>Metazoa</taxon>
        <taxon>Ecdysozoa</taxon>
        <taxon>Arthropoda</taxon>
        <taxon>Hexapoda</taxon>
        <taxon>Insecta</taxon>
        <taxon>Pterygota</taxon>
        <taxon>Neoptera</taxon>
        <taxon>Endopterygota</taxon>
        <taxon>Coleoptera</taxon>
        <taxon>Polyphaga</taxon>
        <taxon>Scarabaeiformia</taxon>
        <taxon>Scarabaeidae</taxon>
        <taxon>Melolonthinae</taxon>
        <taxon>Holotrichia</taxon>
    </lineage>
</organism>
<dbReference type="Proteomes" id="UP001056778">
    <property type="component" value="Chromosome 4"/>
</dbReference>
<evidence type="ECO:0000313" key="1">
    <source>
        <dbReference type="EMBL" id="KAI4463935.1"/>
    </source>
</evidence>
<keyword evidence="2" id="KW-1185">Reference proteome</keyword>
<accession>A0ACB9TAT6</accession>
<dbReference type="EMBL" id="CM043018">
    <property type="protein sequence ID" value="KAI4463935.1"/>
    <property type="molecule type" value="Genomic_DNA"/>
</dbReference>
<reference evidence="1" key="1">
    <citation type="submission" date="2022-04" db="EMBL/GenBank/DDBJ databases">
        <title>Chromosome-scale genome assembly of Holotrichia oblita Faldermann.</title>
        <authorList>
            <person name="Rongchong L."/>
        </authorList>
    </citation>
    <scope>NUCLEOTIDE SEQUENCE</scope>
    <source>
        <strain evidence="1">81SQS9</strain>
    </source>
</reference>
<evidence type="ECO:0000313" key="2">
    <source>
        <dbReference type="Proteomes" id="UP001056778"/>
    </source>
</evidence>
<proteinExistence type="predicted"/>
<comment type="caution">
    <text evidence="1">The sequence shown here is derived from an EMBL/GenBank/DDBJ whole genome shotgun (WGS) entry which is preliminary data.</text>
</comment>
<sequence length="222" mass="25468">MCTLTTFQANIRTLSRTHKTNLNIYKCLIDSSVPYDELKHRYIQFSVYDFDRFSRHDLIGHVVLKGLLDSTDLQQEIEYTMNILCPPQIFISACFNVADPYVKVYLLCQNKRIKKKKTSVKKNTLSPVYNEALVFDVPFENVEDVSLIIKVIDYDRIGSNELMGCTAIGSSFIGIGREHWLEMLDNPRRPVAQWYTLTESIPGHIPQASNSNPISLNCINSR</sequence>
<protein>
    <submittedName>
        <fullName evidence="1">Synaptotagmin</fullName>
    </submittedName>
</protein>